<accession>A0ABT2ES58</accession>
<evidence type="ECO:0008006" key="4">
    <source>
        <dbReference type="Google" id="ProtNLM"/>
    </source>
</evidence>
<keyword evidence="3" id="KW-1185">Reference proteome</keyword>
<dbReference type="Proteomes" id="UP001204798">
    <property type="component" value="Unassembled WGS sequence"/>
</dbReference>
<feature type="coiled-coil region" evidence="1">
    <location>
        <begin position="70"/>
        <end position="101"/>
    </location>
</feature>
<evidence type="ECO:0000256" key="1">
    <source>
        <dbReference type="SAM" id="Coils"/>
    </source>
</evidence>
<keyword evidence="1" id="KW-0175">Coiled coil</keyword>
<dbReference type="RefSeq" id="WP_020250224.1">
    <property type="nucleotide sequence ID" value="NZ_CP130454.1"/>
</dbReference>
<name>A0ABT2ES58_9BACT</name>
<evidence type="ECO:0000313" key="3">
    <source>
        <dbReference type="Proteomes" id="UP001204798"/>
    </source>
</evidence>
<reference evidence="2 3" key="1">
    <citation type="submission" date="2022-08" db="EMBL/GenBank/DDBJ databases">
        <title>Bacterial and archaeal communities from various locations to study Microbial Dark Matter (Phase II).</title>
        <authorList>
            <person name="Stepanauskas R."/>
        </authorList>
    </citation>
    <scope>NUCLEOTIDE SEQUENCE [LARGE SCALE GENOMIC DNA]</scope>
    <source>
        <strain evidence="2 3">PD1</strain>
    </source>
</reference>
<protein>
    <recommendedName>
        <fullName evidence="4">Recombinase zinc beta ribbon domain-containing protein</fullName>
    </recommendedName>
</protein>
<gene>
    <name evidence="2" type="ORF">M2350_003199</name>
</gene>
<comment type="caution">
    <text evidence="2">The sequence shown here is derived from an EMBL/GenBank/DDBJ whole genome shotgun (WGS) entry which is preliminary data.</text>
</comment>
<proteinExistence type="predicted"/>
<organism evidence="2 3">
    <name type="scientific">Candidatus Fervidibacter sacchari</name>
    <dbReference type="NCBI Taxonomy" id="1448929"/>
    <lineage>
        <taxon>Bacteria</taxon>
        <taxon>Candidatus Fervidibacterota</taxon>
        <taxon>Candidatus Fervidibacter</taxon>
    </lineage>
</organism>
<evidence type="ECO:0000313" key="2">
    <source>
        <dbReference type="EMBL" id="MCS3920762.1"/>
    </source>
</evidence>
<dbReference type="EMBL" id="JANUCP010000007">
    <property type="protein sequence ID" value="MCS3920762.1"/>
    <property type="molecule type" value="Genomic_DNA"/>
</dbReference>
<sequence length="116" mass="14365">MTKRKEKFRRNYNTRKQVKQCILCWGLFYTRGKHTKFCCPQHTKIWHQYNYLLKKKEQGLVLRDWEAQMLENLEKFIAREREKVREQLESLRGTYASQTEEMKHDAQILQVKEERR</sequence>